<organism evidence="1 2">
    <name type="scientific">Altererythrobacter arenosus</name>
    <dbReference type="NCBI Taxonomy" id="3032592"/>
    <lineage>
        <taxon>Bacteria</taxon>
        <taxon>Pseudomonadati</taxon>
        <taxon>Pseudomonadota</taxon>
        <taxon>Alphaproteobacteria</taxon>
        <taxon>Sphingomonadales</taxon>
        <taxon>Erythrobacteraceae</taxon>
        <taxon>Altererythrobacter</taxon>
    </lineage>
</organism>
<gene>
    <name evidence="1" type="ORF">P7228_00635</name>
</gene>
<sequence>MKVDEKIVALRGDRTLQHRGAQRMESARAQWLAGELSPLIEAEIGRLASGEAMEQLPHLRRLLGEYETASGFVEGFLASFVDGLRDEPLGLVPCSHSCHDGLTIVRLFSHGGVDLSLIAYANRREGDPPTSTIFADRWVREIVIAGKGTALLHRLGQSSSGDCSISSRTIRLGPGSKLDLPDHRSSRQIVGAEGGLVVLQLSCTPDWPRPTREHCLADGRMLRQACGSKAVSQQEIALAVLGALKRKDAVPAMAALAVEGPPHLRWEAIRHTIALEPLAGVRALTVTAAREGDELALPAAQLRAQLFAAYPQLAEVDTNACRA</sequence>
<reference evidence="1 2" key="1">
    <citation type="submission" date="2023-03" db="EMBL/GenBank/DDBJ databases">
        <title>Altererythrobacter sp. CAU 1644 isolated from sand.</title>
        <authorList>
            <person name="Kim W."/>
        </authorList>
    </citation>
    <scope>NUCLEOTIDE SEQUENCE [LARGE SCALE GENOMIC DNA]</scope>
    <source>
        <strain evidence="1 2">CAU 1644</strain>
    </source>
</reference>
<evidence type="ECO:0000313" key="2">
    <source>
        <dbReference type="Proteomes" id="UP001215827"/>
    </source>
</evidence>
<keyword evidence="2" id="KW-1185">Reference proteome</keyword>
<name>A0ABY8FRG0_9SPHN</name>
<dbReference type="Proteomes" id="UP001215827">
    <property type="component" value="Chromosome"/>
</dbReference>
<protein>
    <submittedName>
        <fullName evidence="1">Uncharacterized protein</fullName>
    </submittedName>
</protein>
<accession>A0ABY8FRG0</accession>
<dbReference type="RefSeq" id="WP_278016296.1">
    <property type="nucleotide sequence ID" value="NZ_CP121106.1"/>
</dbReference>
<evidence type="ECO:0000313" key="1">
    <source>
        <dbReference type="EMBL" id="WFL77603.1"/>
    </source>
</evidence>
<dbReference type="EMBL" id="CP121106">
    <property type="protein sequence ID" value="WFL77603.1"/>
    <property type="molecule type" value="Genomic_DNA"/>
</dbReference>
<proteinExistence type="predicted"/>